<accession>A0A365P2I2</accession>
<evidence type="ECO:0000313" key="1">
    <source>
        <dbReference type="EMBL" id="RBA28744.1"/>
    </source>
</evidence>
<sequence length="77" mass="8756">MVSIASFISLELKCKFTKENSNQVQIQAQIPNSKISHSSGFRLQKKSVSICFRFSGQLFKIKISENPSNPFYPRSKT</sequence>
<reference evidence="1 2" key="1">
    <citation type="submission" date="2018-06" db="EMBL/GenBank/DDBJ databases">
        <title>Flavobacterium tibetense sp. nov., isolated from a wetland YonghuCo on Tibetan Plateau.</title>
        <authorList>
            <person name="Xing P."/>
            <person name="Phurbu D."/>
            <person name="Lu H."/>
        </authorList>
    </citation>
    <scope>NUCLEOTIDE SEQUENCE [LARGE SCALE GENOMIC DNA]</scope>
    <source>
        <strain evidence="1 2">YH5</strain>
    </source>
</reference>
<dbReference type="AlphaFoldDB" id="A0A365P2I2"/>
<name>A0A365P2I2_9FLAO</name>
<organism evidence="1 2">
    <name type="scientific">Flavobacterium tibetense</name>
    <dbReference type="NCBI Taxonomy" id="2233533"/>
    <lineage>
        <taxon>Bacteria</taxon>
        <taxon>Pseudomonadati</taxon>
        <taxon>Bacteroidota</taxon>
        <taxon>Flavobacteriia</taxon>
        <taxon>Flavobacteriales</taxon>
        <taxon>Flavobacteriaceae</taxon>
        <taxon>Flavobacterium</taxon>
    </lineage>
</organism>
<dbReference type="EMBL" id="QLST01000005">
    <property type="protein sequence ID" value="RBA28744.1"/>
    <property type="molecule type" value="Genomic_DNA"/>
</dbReference>
<protein>
    <submittedName>
        <fullName evidence="1">Uncharacterized protein</fullName>
    </submittedName>
</protein>
<dbReference type="Proteomes" id="UP000253319">
    <property type="component" value="Unassembled WGS sequence"/>
</dbReference>
<comment type="caution">
    <text evidence="1">The sequence shown here is derived from an EMBL/GenBank/DDBJ whole genome shotgun (WGS) entry which is preliminary data.</text>
</comment>
<proteinExistence type="predicted"/>
<keyword evidence="2" id="KW-1185">Reference proteome</keyword>
<gene>
    <name evidence="1" type="ORF">DPN68_04970</name>
</gene>
<evidence type="ECO:0000313" key="2">
    <source>
        <dbReference type="Proteomes" id="UP000253319"/>
    </source>
</evidence>